<keyword evidence="3" id="KW-0812">Transmembrane</keyword>
<accession>A0AAE0LBN5</accession>
<evidence type="ECO:0000256" key="8">
    <source>
        <dbReference type="SAM" id="SignalP"/>
    </source>
</evidence>
<evidence type="ECO:0000256" key="1">
    <source>
        <dbReference type="ARBA" id="ARBA00004434"/>
    </source>
</evidence>
<feature type="chain" id="PRO_5042087612" evidence="8">
    <location>
        <begin position="32"/>
        <end position="88"/>
    </location>
</feature>
<evidence type="ECO:0000256" key="5">
    <source>
        <dbReference type="ARBA" id="ARBA00022989"/>
    </source>
</evidence>
<dbReference type="Pfam" id="PF14138">
    <property type="entry name" value="COX16"/>
    <property type="match status" value="1"/>
</dbReference>
<dbReference type="EMBL" id="LGRX02004844">
    <property type="protein sequence ID" value="KAK3279496.1"/>
    <property type="molecule type" value="Genomic_DNA"/>
</dbReference>
<dbReference type="GO" id="GO:0005743">
    <property type="term" value="C:mitochondrial inner membrane"/>
    <property type="evidence" value="ECO:0007669"/>
    <property type="project" value="UniProtKB-SubCell"/>
</dbReference>
<evidence type="ECO:0000256" key="4">
    <source>
        <dbReference type="ARBA" id="ARBA00022792"/>
    </source>
</evidence>
<keyword evidence="7" id="KW-0472">Membrane</keyword>
<name>A0AAE0LBN5_9CHLO</name>
<dbReference type="Proteomes" id="UP001190700">
    <property type="component" value="Unassembled WGS sequence"/>
</dbReference>
<keyword evidence="5" id="KW-1133">Transmembrane helix</keyword>
<evidence type="ECO:0000256" key="6">
    <source>
        <dbReference type="ARBA" id="ARBA00023128"/>
    </source>
</evidence>
<evidence type="ECO:0000313" key="9">
    <source>
        <dbReference type="EMBL" id="KAK3279496.1"/>
    </source>
</evidence>
<comment type="caution">
    <text evidence="9">The sequence shown here is derived from an EMBL/GenBank/DDBJ whole genome shotgun (WGS) entry which is preliminary data.</text>
</comment>
<gene>
    <name evidence="9" type="ORF">CYMTET_12625</name>
</gene>
<dbReference type="InterPro" id="IPR020164">
    <property type="entry name" value="Cyt_c_Oxase_assmbl_COX16"/>
</dbReference>
<keyword evidence="8" id="KW-0732">Signal</keyword>
<sequence>MAPPNRALAYGVPLIALTVCGTVGLAQFVQGTKDVIDQQSGKGDLRAPVQTIRARKFNMEDELAMLKGRVDINEYENKPVPKTSTDQN</sequence>
<proteinExistence type="inferred from homology"/>
<reference evidence="9 10" key="1">
    <citation type="journal article" date="2015" name="Genome Biol. Evol.">
        <title>Comparative Genomics of a Bacterivorous Green Alga Reveals Evolutionary Causalities and Consequences of Phago-Mixotrophic Mode of Nutrition.</title>
        <authorList>
            <person name="Burns J.A."/>
            <person name="Paasch A."/>
            <person name="Narechania A."/>
            <person name="Kim E."/>
        </authorList>
    </citation>
    <scope>NUCLEOTIDE SEQUENCE [LARGE SCALE GENOMIC DNA]</scope>
    <source>
        <strain evidence="9 10">PLY_AMNH</strain>
    </source>
</reference>
<keyword evidence="6" id="KW-0496">Mitochondrion</keyword>
<evidence type="ECO:0000256" key="2">
    <source>
        <dbReference type="ARBA" id="ARBA00008370"/>
    </source>
</evidence>
<evidence type="ECO:0000256" key="7">
    <source>
        <dbReference type="ARBA" id="ARBA00023136"/>
    </source>
</evidence>
<comment type="subcellular location">
    <subcellularLocation>
        <location evidence="1">Mitochondrion inner membrane</location>
        <topology evidence="1">Single-pass membrane protein</topology>
    </subcellularLocation>
</comment>
<keyword evidence="10" id="KW-1185">Reference proteome</keyword>
<protein>
    <submittedName>
        <fullName evidence="9">Uncharacterized protein</fullName>
    </submittedName>
</protein>
<dbReference type="AlphaFoldDB" id="A0AAE0LBN5"/>
<evidence type="ECO:0000256" key="3">
    <source>
        <dbReference type="ARBA" id="ARBA00022692"/>
    </source>
</evidence>
<comment type="similarity">
    <text evidence="2">Belongs to the COX16 family.</text>
</comment>
<feature type="signal peptide" evidence="8">
    <location>
        <begin position="1"/>
        <end position="31"/>
    </location>
</feature>
<organism evidence="9 10">
    <name type="scientific">Cymbomonas tetramitiformis</name>
    <dbReference type="NCBI Taxonomy" id="36881"/>
    <lineage>
        <taxon>Eukaryota</taxon>
        <taxon>Viridiplantae</taxon>
        <taxon>Chlorophyta</taxon>
        <taxon>Pyramimonadophyceae</taxon>
        <taxon>Pyramimonadales</taxon>
        <taxon>Pyramimonadaceae</taxon>
        <taxon>Cymbomonas</taxon>
    </lineage>
</organism>
<evidence type="ECO:0000313" key="10">
    <source>
        <dbReference type="Proteomes" id="UP001190700"/>
    </source>
</evidence>
<keyword evidence="4" id="KW-0999">Mitochondrion inner membrane</keyword>